<dbReference type="InterPro" id="IPR023346">
    <property type="entry name" value="Lysozyme-like_dom_sf"/>
</dbReference>
<gene>
    <name evidence="12" type="ORF">GCM10010178_80430</name>
</gene>
<reference evidence="13" key="1">
    <citation type="journal article" date="2019" name="Int. J. Syst. Evol. Microbiol.">
        <title>The Global Catalogue of Microorganisms (GCM) 10K type strain sequencing project: providing services to taxonomists for standard genome sequencing and annotation.</title>
        <authorList>
            <consortium name="The Broad Institute Genomics Platform"/>
            <consortium name="The Broad Institute Genome Sequencing Center for Infectious Disease"/>
            <person name="Wu L."/>
            <person name="Ma J."/>
        </authorList>
    </citation>
    <scope>NUCLEOTIDE SEQUENCE [LARGE SCALE GENOMIC DNA]</scope>
    <source>
        <strain evidence="13">JCM 3296</strain>
    </source>
</reference>
<dbReference type="PANTHER" id="PTHR32282">
    <property type="entry name" value="BINDING PROTEIN TRANSPEPTIDASE, PUTATIVE-RELATED"/>
    <property type="match status" value="1"/>
</dbReference>
<evidence type="ECO:0000256" key="9">
    <source>
        <dbReference type="SAM" id="MobiDB-lite"/>
    </source>
</evidence>
<protein>
    <submittedName>
        <fullName evidence="12">Penicillin-binding protein</fullName>
    </submittedName>
</protein>
<dbReference type="InterPro" id="IPR001264">
    <property type="entry name" value="Glyco_trans_51"/>
</dbReference>
<dbReference type="Pfam" id="PF00905">
    <property type="entry name" value="Transpeptidase"/>
    <property type="match status" value="1"/>
</dbReference>
<evidence type="ECO:0000313" key="13">
    <source>
        <dbReference type="Proteomes" id="UP000649573"/>
    </source>
</evidence>
<comment type="caution">
    <text evidence="12">The sequence shown here is derived from an EMBL/GenBank/DDBJ whole genome shotgun (WGS) entry which is preliminary data.</text>
</comment>
<organism evidence="12 13">
    <name type="scientific">Lentzea flava</name>
    <dbReference type="NCBI Taxonomy" id="103732"/>
    <lineage>
        <taxon>Bacteria</taxon>
        <taxon>Bacillati</taxon>
        <taxon>Actinomycetota</taxon>
        <taxon>Actinomycetes</taxon>
        <taxon>Pseudonocardiales</taxon>
        <taxon>Pseudonocardiaceae</taxon>
        <taxon>Lentzea</taxon>
    </lineage>
</organism>
<keyword evidence="13" id="KW-1185">Reference proteome</keyword>
<dbReference type="Gene3D" id="3.40.710.10">
    <property type="entry name" value="DD-peptidase/beta-lactamase superfamily"/>
    <property type="match status" value="1"/>
</dbReference>
<keyword evidence="6" id="KW-0511">Multifunctional enzyme</keyword>
<evidence type="ECO:0000256" key="8">
    <source>
        <dbReference type="ARBA" id="ARBA00049902"/>
    </source>
</evidence>
<dbReference type="Proteomes" id="UP000649573">
    <property type="component" value="Unassembled WGS sequence"/>
</dbReference>
<evidence type="ECO:0000256" key="5">
    <source>
        <dbReference type="ARBA" id="ARBA00022801"/>
    </source>
</evidence>
<feature type="compositionally biased region" description="Basic and acidic residues" evidence="9">
    <location>
        <begin position="698"/>
        <end position="718"/>
    </location>
</feature>
<dbReference type="InterPro" id="IPR012338">
    <property type="entry name" value="Beta-lactam/transpept-like"/>
</dbReference>
<evidence type="ECO:0000259" key="11">
    <source>
        <dbReference type="Pfam" id="PF00912"/>
    </source>
</evidence>
<evidence type="ECO:0000313" key="12">
    <source>
        <dbReference type="EMBL" id="GGU77110.1"/>
    </source>
</evidence>
<keyword evidence="1" id="KW-0121">Carboxypeptidase</keyword>
<feature type="domain" description="Penicillin-binding protein transpeptidase" evidence="10">
    <location>
        <begin position="365"/>
        <end position="635"/>
    </location>
</feature>
<evidence type="ECO:0000256" key="7">
    <source>
        <dbReference type="ARBA" id="ARBA00034000"/>
    </source>
</evidence>
<evidence type="ECO:0000256" key="6">
    <source>
        <dbReference type="ARBA" id="ARBA00023268"/>
    </source>
</evidence>
<dbReference type="InterPro" id="IPR050396">
    <property type="entry name" value="Glycosyltr_51/Transpeptidase"/>
</dbReference>
<evidence type="ECO:0000256" key="1">
    <source>
        <dbReference type="ARBA" id="ARBA00022645"/>
    </source>
</evidence>
<feature type="compositionally biased region" description="Low complexity" evidence="9">
    <location>
        <begin position="722"/>
        <end position="735"/>
    </location>
</feature>
<dbReference type="EMBL" id="BMRE01000062">
    <property type="protein sequence ID" value="GGU77110.1"/>
    <property type="molecule type" value="Genomic_DNA"/>
</dbReference>
<dbReference type="PANTHER" id="PTHR32282:SF33">
    <property type="entry name" value="PEPTIDOGLYCAN GLYCOSYLTRANSFERASE"/>
    <property type="match status" value="1"/>
</dbReference>
<evidence type="ECO:0000256" key="3">
    <source>
        <dbReference type="ARBA" id="ARBA00022676"/>
    </source>
</evidence>
<dbReference type="Pfam" id="PF00912">
    <property type="entry name" value="Transgly"/>
    <property type="match status" value="1"/>
</dbReference>
<name>A0ABQ2VCE1_9PSEU</name>
<sequence>MVRTPIARCAGKLAGCCVLAGVLVAGLLFPATATLGALSNKISDQVKDTLALMLNTDPPLMTTVTDSGGAPIAHLYDQYRVRTPPDRISPHMKTALLAIEDRRFYDHHGVDWLATLRAAARNNSSGSVQQGASTLTQQYVKNYLVHVLARTDKNAQRAAQEQSITRKLREARIAVGLETALSKDEILARYLDLVPFGSTIFGVAAAAQAYFDTTPDKLTLTQAATLAGMVNSPTALDPEARPDKAVERRNLVIDAMVADEKLPKDEAERHKSAPLGLSEPVRPLQTGCVGAGPSYGFFCSFLLEYLTEAGFDLDELKIGGYRVETTLDPKITEHAKKAVEAQAPKTTPGVANTMAVVRPGKDAHEVVALVANRDFGLKKEEFETQFDLPSGVENKFGTGSVYKVFTAAAALEKGFGIDTVVAAPNTHTSKVFKGGAASCPPTGEPNTYWYCLANHNDRYPPRMPLRQALATSPNTAFVILEEQTGLDAVVDMASRLGMRRTMATNIAGVAPDPKAAKELRVSQAEFYKANRNASFTLGPAPSSTLELANVAATIISGGVWCKPTPVRRIVDRDGKAVELKRPPCEQAVPEPLANALAVGLSEDSKGMGTAAFTARKAGWKRPMMGKTGTTEEYKSAAYLGATPDYAGAVQVFNDSTSPKGICVGAGPPRLCAEGNIYGGTVPAATWFDTMTKVHADLPEKPLPQVEDRYRHGDARMRAPVDAGPAPSTTSAPPTS</sequence>
<keyword evidence="5" id="KW-0378">Hydrolase</keyword>
<dbReference type="RefSeq" id="WP_229813363.1">
    <property type="nucleotide sequence ID" value="NZ_BMRE01000062.1"/>
</dbReference>
<feature type="domain" description="Glycosyl transferase family 51" evidence="11">
    <location>
        <begin position="71"/>
        <end position="256"/>
    </location>
</feature>
<dbReference type="InterPro" id="IPR036950">
    <property type="entry name" value="PBP_transglycosylase"/>
</dbReference>
<dbReference type="InterPro" id="IPR001460">
    <property type="entry name" value="PCN-bd_Tpept"/>
</dbReference>
<dbReference type="SUPFAM" id="SSF56601">
    <property type="entry name" value="beta-lactamase/transpeptidase-like"/>
    <property type="match status" value="1"/>
</dbReference>
<dbReference type="Gene3D" id="1.10.3810.10">
    <property type="entry name" value="Biosynthetic peptidoglycan transglycosylase-like"/>
    <property type="match status" value="1"/>
</dbReference>
<keyword evidence="3" id="KW-0328">Glycosyltransferase</keyword>
<evidence type="ECO:0000256" key="2">
    <source>
        <dbReference type="ARBA" id="ARBA00022670"/>
    </source>
</evidence>
<keyword evidence="4" id="KW-0808">Transferase</keyword>
<feature type="region of interest" description="Disordered" evidence="9">
    <location>
        <begin position="698"/>
        <end position="735"/>
    </location>
</feature>
<keyword evidence="2" id="KW-0645">Protease</keyword>
<evidence type="ECO:0000259" key="10">
    <source>
        <dbReference type="Pfam" id="PF00905"/>
    </source>
</evidence>
<comment type="catalytic activity">
    <reaction evidence="7">
        <text>Preferential cleavage: (Ac)2-L-Lys-D-Ala-|-D-Ala. Also transpeptidation of peptidyl-alanyl moieties that are N-acyl substituents of D-alanine.</text>
        <dbReference type="EC" id="3.4.16.4"/>
    </reaction>
</comment>
<comment type="catalytic activity">
    <reaction evidence="8">
        <text>[GlcNAc-(1-&gt;4)-Mur2Ac(oyl-L-Ala-gamma-D-Glu-L-Lys-D-Ala-D-Ala)](n)-di-trans,octa-cis-undecaprenyl diphosphate + beta-D-GlcNAc-(1-&gt;4)-Mur2Ac(oyl-L-Ala-gamma-D-Glu-L-Lys-D-Ala-D-Ala)-di-trans,octa-cis-undecaprenyl diphosphate = [GlcNAc-(1-&gt;4)-Mur2Ac(oyl-L-Ala-gamma-D-Glu-L-Lys-D-Ala-D-Ala)](n+1)-di-trans,octa-cis-undecaprenyl diphosphate + di-trans,octa-cis-undecaprenyl diphosphate + H(+)</text>
        <dbReference type="Rhea" id="RHEA:23708"/>
        <dbReference type="Rhea" id="RHEA-COMP:9602"/>
        <dbReference type="Rhea" id="RHEA-COMP:9603"/>
        <dbReference type="ChEBI" id="CHEBI:15378"/>
        <dbReference type="ChEBI" id="CHEBI:58405"/>
        <dbReference type="ChEBI" id="CHEBI:60033"/>
        <dbReference type="ChEBI" id="CHEBI:78435"/>
        <dbReference type="EC" id="2.4.99.28"/>
    </reaction>
</comment>
<proteinExistence type="predicted"/>
<dbReference type="SUPFAM" id="SSF53955">
    <property type="entry name" value="Lysozyme-like"/>
    <property type="match status" value="1"/>
</dbReference>
<evidence type="ECO:0000256" key="4">
    <source>
        <dbReference type="ARBA" id="ARBA00022679"/>
    </source>
</evidence>
<accession>A0ABQ2VCE1</accession>